<dbReference type="Proteomes" id="UP000192266">
    <property type="component" value="Unassembled WGS sequence"/>
</dbReference>
<proteinExistence type="predicted"/>
<evidence type="ECO:0000313" key="1">
    <source>
        <dbReference type="EMBL" id="SMB85574.1"/>
    </source>
</evidence>
<accession>A0A1W1UXU3</accession>
<dbReference type="AlphaFoldDB" id="A0A1W1UXU3"/>
<evidence type="ECO:0000313" key="2">
    <source>
        <dbReference type="Proteomes" id="UP000192266"/>
    </source>
</evidence>
<protein>
    <recommendedName>
        <fullName evidence="3">STAS/SEC14 domain-containing protein</fullName>
    </recommendedName>
</protein>
<sequence length="147" mass="16597">MILAQIDCLRVQYDESLGLLRYQWCGGNQLHSFTQAMTYLADLVENHQIERVLVDMNGLPNLNIKEQIWVGVHWFPRVTSQVVRQVAVVVPSVATYNLMVVESILGLGSHLTRFEVQFFADPATALDWLTASPIHMLALTAEWQSAS</sequence>
<organism evidence="1 2">
    <name type="scientific">Hymenobacter roseosalivarius DSM 11622</name>
    <dbReference type="NCBI Taxonomy" id="645990"/>
    <lineage>
        <taxon>Bacteria</taxon>
        <taxon>Pseudomonadati</taxon>
        <taxon>Bacteroidota</taxon>
        <taxon>Cytophagia</taxon>
        <taxon>Cytophagales</taxon>
        <taxon>Hymenobacteraceae</taxon>
        <taxon>Hymenobacter</taxon>
    </lineage>
</organism>
<dbReference type="EMBL" id="FWWW01000044">
    <property type="protein sequence ID" value="SMB85574.1"/>
    <property type="molecule type" value="Genomic_DNA"/>
</dbReference>
<dbReference type="OrthoDB" id="879261at2"/>
<gene>
    <name evidence="1" type="ORF">SAMN00120144_2840</name>
</gene>
<keyword evidence="2" id="KW-1185">Reference proteome</keyword>
<dbReference type="RefSeq" id="WP_143434745.1">
    <property type="nucleotide sequence ID" value="NZ_FWWW01000044.1"/>
</dbReference>
<evidence type="ECO:0008006" key="3">
    <source>
        <dbReference type="Google" id="ProtNLM"/>
    </source>
</evidence>
<reference evidence="1 2" key="1">
    <citation type="submission" date="2017-04" db="EMBL/GenBank/DDBJ databases">
        <authorList>
            <person name="Afonso C.L."/>
            <person name="Miller P.J."/>
            <person name="Scott M.A."/>
            <person name="Spackman E."/>
            <person name="Goraichik I."/>
            <person name="Dimitrov K.M."/>
            <person name="Suarez D.L."/>
            <person name="Swayne D.E."/>
        </authorList>
    </citation>
    <scope>NUCLEOTIDE SEQUENCE [LARGE SCALE GENOMIC DNA]</scope>
    <source>
        <strain evidence="1 2">DSM 11622</strain>
    </source>
</reference>
<name>A0A1W1UXU3_9BACT</name>